<dbReference type="InParanoid" id="A0A316VGV4"/>
<dbReference type="Proteomes" id="UP000245771">
    <property type="component" value="Unassembled WGS sequence"/>
</dbReference>
<keyword evidence="3" id="KW-1185">Reference proteome</keyword>
<dbReference type="AlphaFoldDB" id="A0A316VGV4"/>
<reference evidence="2 3" key="1">
    <citation type="journal article" date="2018" name="Mol. Biol. Evol.">
        <title>Broad Genomic Sampling Reveals a Smut Pathogenic Ancestry of the Fungal Clade Ustilaginomycotina.</title>
        <authorList>
            <person name="Kijpornyongpan T."/>
            <person name="Mondo S.J."/>
            <person name="Barry K."/>
            <person name="Sandor L."/>
            <person name="Lee J."/>
            <person name="Lipzen A."/>
            <person name="Pangilinan J."/>
            <person name="LaButti K."/>
            <person name="Hainaut M."/>
            <person name="Henrissat B."/>
            <person name="Grigoriev I.V."/>
            <person name="Spatafora J.W."/>
            <person name="Aime M.C."/>
        </authorList>
    </citation>
    <scope>NUCLEOTIDE SEQUENCE [LARGE SCALE GENOMIC DNA]</scope>
    <source>
        <strain evidence="2 3">MCA 3882</strain>
    </source>
</reference>
<accession>A0A316VGV4</accession>
<dbReference type="GeneID" id="37023154"/>
<gene>
    <name evidence="2" type="ORF">FA14DRAFT_184188</name>
</gene>
<sequence length="364" mass="40684">MSSSFDIATPSKSHQESRQASETTVNSIPIIVTSTVAYLLSLEIDLAIENGIKLAVRKLNLQDEESDVEPKSVTETILKSVEDFIGNALSIRSMLSFQERIMQMLGKEEEEIAKYKKPYKIFPDVAIESTDLPEPYHEATRSMVQTVFGAYRTEIEKGVTTVQQQSGLDFQNCFESSLDDLIKTIHSHACQTEVDAVHLQHDMMEILTKDVTASTRMELEKQNDVVLTASQTSTVVSAEKVEKVDKTTNTLHVEVAAIPSDRFDVGVLTQPLLPIQSANSTPESESSQSTQPVRRKRLRRASMTQEAEKANEEGSDEESSQLSYDDYENRSLSSQLSDFVISDDEVPNAYISTLGYTYRKSMTE</sequence>
<feature type="region of interest" description="Disordered" evidence="1">
    <location>
        <begin position="1"/>
        <end position="20"/>
    </location>
</feature>
<feature type="compositionally biased region" description="Low complexity" evidence="1">
    <location>
        <begin position="280"/>
        <end position="292"/>
    </location>
</feature>
<evidence type="ECO:0000313" key="3">
    <source>
        <dbReference type="Proteomes" id="UP000245771"/>
    </source>
</evidence>
<protein>
    <submittedName>
        <fullName evidence="2">Uncharacterized protein</fullName>
    </submittedName>
</protein>
<name>A0A316VGV4_9BASI</name>
<proteinExistence type="predicted"/>
<evidence type="ECO:0000256" key="1">
    <source>
        <dbReference type="SAM" id="MobiDB-lite"/>
    </source>
</evidence>
<feature type="compositionally biased region" description="Polar residues" evidence="1">
    <location>
        <begin position="1"/>
        <end position="12"/>
    </location>
</feature>
<dbReference type="EMBL" id="KZ819603">
    <property type="protein sequence ID" value="PWN34735.1"/>
    <property type="molecule type" value="Genomic_DNA"/>
</dbReference>
<organism evidence="2 3">
    <name type="scientific">Meira miltonrushii</name>
    <dbReference type="NCBI Taxonomy" id="1280837"/>
    <lineage>
        <taxon>Eukaryota</taxon>
        <taxon>Fungi</taxon>
        <taxon>Dikarya</taxon>
        <taxon>Basidiomycota</taxon>
        <taxon>Ustilaginomycotina</taxon>
        <taxon>Exobasidiomycetes</taxon>
        <taxon>Exobasidiales</taxon>
        <taxon>Brachybasidiaceae</taxon>
        <taxon>Meira</taxon>
    </lineage>
</organism>
<evidence type="ECO:0000313" key="2">
    <source>
        <dbReference type="EMBL" id="PWN34735.1"/>
    </source>
</evidence>
<feature type="region of interest" description="Disordered" evidence="1">
    <location>
        <begin position="276"/>
        <end position="329"/>
    </location>
</feature>
<dbReference type="RefSeq" id="XP_025355037.1">
    <property type="nucleotide sequence ID" value="XM_025501373.1"/>
</dbReference>